<dbReference type="Pfam" id="PF01313">
    <property type="entry name" value="Bac_export_3"/>
    <property type="match status" value="1"/>
</dbReference>
<proteinExistence type="inferred from homology"/>
<keyword evidence="5 7" id="KW-1133">Transmembrane helix</keyword>
<keyword evidence="4 7" id="KW-0812">Transmembrane</keyword>
<keyword evidence="3" id="KW-1003">Cell membrane</keyword>
<dbReference type="GO" id="GO:0009306">
    <property type="term" value="P:protein secretion"/>
    <property type="evidence" value="ECO:0007669"/>
    <property type="project" value="InterPro"/>
</dbReference>
<keyword evidence="9" id="KW-1185">Reference proteome</keyword>
<feature type="transmembrane region" description="Helical" evidence="7">
    <location>
        <begin position="20"/>
        <end position="40"/>
    </location>
</feature>
<dbReference type="AlphaFoldDB" id="A0A1C2ITK0"/>
<dbReference type="RefSeq" id="WP_065974978.1">
    <property type="nucleotide sequence ID" value="NZ_LWRY01000116.1"/>
</dbReference>
<reference evidence="8" key="1">
    <citation type="journal article" date="2016" name="Int. J. Mol. Sci.">
        <title>Comparative genomics of the extreme acidophile Acidithiobacillus thiooxidans reveals intraspecific divergence and niche adaptation.</title>
        <authorList>
            <person name="Zhang X."/>
            <person name="Feng X."/>
            <person name="Tao J."/>
            <person name="Ma L."/>
            <person name="Xiao Y."/>
            <person name="Liang Y."/>
            <person name="Liu X."/>
            <person name="Yin H."/>
        </authorList>
    </citation>
    <scope>NUCLEOTIDE SEQUENCE [LARGE SCALE GENOMIC DNA]</scope>
    <source>
        <strain evidence="8">DXS-W</strain>
    </source>
</reference>
<evidence type="ECO:0000256" key="5">
    <source>
        <dbReference type="ARBA" id="ARBA00022989"/>
    </source>
</evidence>
<keyword evidence="6 7" id="KW-0472">Membrane</keyword>
<comment type="similarity">
    <text evidence="2">Belongs to the FliQ/MopD/SpaQ family.</text>
</comment>
<evidence type="ECO:0000313" key="9">
    <source>
        <dbReference type="Proteomes" id="UP000095008"/>
    </source>
</evidence>
<comment type="caution">
    <text evidence="8">The sequence shown here is derived from an EMBL/GenBank/DDBJ whole genome shotgun (WGS) entry which is preliminary data.</text>
</comment>
<dbReference type="EMBL" id="LWRY01000116">
    <property type="protein sequence ID" value="OCX72181.1"/>
    <property type="molecule type" value="Genomic_DNA"/>
</dbReference>
<accession>A0A1C2ITK0</accession>
<dbReference type="PANTHER" id="PTHR34040:SF2">
    <property type="entry name" value="FLAGELLAR BIOSYNTHETIC PROTEIN FLIQ"/>
    <property type="match status" value="1"/>
</dbReference>
<gene>
    <name evidence="8" type="ORF">A6M23_10325</name>
</gene>
<evidence type="ECO:0000256" key="6">
    <source>
        <dbReference type="ARBA" id="ARBA00023136"/>
    </source>
</evidence>
<dbReference type="GO" id="GO:0005886">
    <property type="term" value="C:plasma membrane"/>
    <property type="evidence" value="ECO:0007669"/>
    <property type="project" value="UniProtKB-SubCell"/>
</dbReference>
<protein>
    <recommendedName>
        <fullName evidence="10">Flagellar biosynthetic protein FliQ</fullName>
    </recommendedName>
</protein>
<evidence type="ECO:0008006" key="10">
    <source>
        <dbReference type="Google" id="ProtNLM"/>
    </source>
</evidence>
<evidence type="ECO:0000256" key="3">
    <source>
        <dbReference type="ARBA" id="ARBA00022475"/>
    </source>
</evidence>
<dbReference type="Proteomes" id="UP000095008">
    <property type="component" value="Unassembled WGS sequence"/>
</dbReference>
<name>A0A1C2ITK0_ACITH</name>
<evidence type="ECO:0000256" key="7">
    <source>
        <dbReference type="SAM" id="Phobius"/>
    </source>
</evidence>
<dbReference type="PANTHER" id="PTHR34040">
    <property type="entry name" value="FLAGELLAR BIOSYNTHETIC PROTEIN FLIQ"/>
    <property type="match status" value="1"/>
</dbReference>
<evidence type="ECO:0000313" key="8">
    <source>
        <dbReference type="EMBL" id="OCX72181.1"/>
    </source>
</evidence>
<organism evidence="8 9">
    <name type="scientific">Acidithiobacillus thiooxidans</name>
    <name type="common">Thiobacillus thiooxidans</name>
    <dbReference type="NCBI Taxonomy" id="930"/>
    <lineage>
        <taxon>Bacteria</taxon>
        <taxon>Pseudomonadati</taxon>
        <taxon>Pseudomonadota</taxon>
        <taxon>Acidithiobacillia</taxon>
        <taxon>Acidithiobacillales</taxon>
        <taxon>Acidithiobacillaceae</taxon>
        <taxon>Acidithiobacillus</taxon>
    </lineage>
</organism>
<dbReference type="PRINTS" id="PR00952">
    <property type="entry name" value="TYPE3IMQPROT"/>
</dbReference>
<dbReference type="InterPro" id="IPR002191">
    <property type="entry name" value="Bac_export_3"/>
</dbReference>
<feature type="transmembrane region" description="Helical" evidence="7">
    <location>
        <begin position="52"/>
        <end position="76"/>
    </location>
</feature>
<evidence type="ECO:0000256" key="1">
    <source>
        <dbReference type="ARBA" id="ARBA00004651"/>
    </source>
</evidence>
<evidence type="ECO:0000256" key="4">
    <source>
        <dbReference type="ARBA" id="ARBA00022692"/>
    </source>
</evidence>
<evidence type="ECO:0000256" key="2">
    <source>
        <dbReference type="ARBA" id="ARBA00006156"/>
    </source>
</evidence>
<sequence>MMIHDGWMLAVIGQAAKTGLIMAVPLLGALLAVGVLMGIVQVASQLNDMSIIFVPKTILLVVVLFLFGGGIADAYLHFYKHCYKEIPHWVRFH</sequence>
<comment type="subcellular location">
    <subcellularLocation>
        <location evidence="1">Cell membrane</location>
        <topology evidence="1">Multi-pass membrane protein</topology>
    </subcellularLocation>
</comment>